<evidence type="ECO:0000313" key="2">
    <source>
        <dbReference type="Proteomes" id="UP000184255"/>
    </source>
</evidence>
<dbReference type="AlphaFoldDB" id="A0A1L7U2E6"/>
<dbReference type="VEuPathDB" id="FungiDB:FMAN_08257"/>
<reference evidence="2" key="1">
    <citation type="journal article" date="2016" name="Genome Biol. Evol.">
        <title>Comparative 'omics' of the Fusarium fujikuroi species complex highlights differences in genetic potential and metabolite synthesis.</title>
        <authorList>
            <person name="Niehaus E.-M."/>
            <person name="Muensterkoetter M."/>
            <person name="Proctor R.H."/>
            <person name="Brown D.W."/>
            <person name="Sharon A."/>
            <person name="Idan Y."/>
            <person name="Oren-Young L."/>
            <person name="Sieber C.M."/>
            <person name="Novak O."/>
            <person name="Pencik A."/>
            <person name="Tarkowska D."/>
            <person name="Hromadova K."/>
            <person name="Freeman S."/>
            <person name="Maymon M."/>
            <person name="Elazar M."/>
            <person name="Youssef S.A."/>
            <person name="El-Shabrawy E.S.M."/>
            <person name="Shalaby A.B.A."/>
            <person name="Houterman P."/>
            <person name="Brock N.L."/>
            <person name="Burkhardt I."/>
            <person name="Tsavkelova E.A."/>
            <person name="Dickschat J.S."/>
            <person name="Galuszka P."/>
            <person name="Gueldener U."/>
            <person name="Tudzynski B."/>
        </authorList>
    </citation>
    <scope>NUCLEOTIDE SEQUENCE [LARGE SCALE GENOMIC DNA]</scope>
    <source>
        <strain evidence="2">MRC7560</strain>
    </source>
</reference>
<accession>A0A1L7U2E6</accession>
<organism evidence="1 2">
    <name type="scientific">Fusarium mangiferae</name>
    <name type="common">Mango malformation disease fungus</name>
    <dbReference type="NCBI Taxonomy" id="192010"/>
    <lineage>
        <taxon>Eukaryota</taxon>
        <taxon>Fungi</taxon>
        <taxon>Dikarya</taxon>
        <taxon>Ascomycota</taxon>
        <taxon>Pezizomycotina</taxon>
        <taxon>Sordariomycetes</taxon>
        <taxon>Hypocreomycetidae</taxon>
        <taxon>Hypocreales</taxon>
        <taxon>Nectriaceae</taxon>
        <taxon>Fusarium</taxon>
        <taxon>Fusarium fujikuroi species complex</taxon>
    </lineage>
</organism>
<gene>
    <name evidence="1" type="ORF">FMAN_08257</name>
</gene>
<protein>
    <submittedName>
        <fullName evidence="1">Uncharacterized protein</fullName>
    </submittedName>
</protein>
<name>A0A1L7U2E6_FUSMA</name>
<dbReference type="EMBL" id="FCQH01000012">
    <property type="protein sequence ID" value="CVL02165.1"/>
    <property type="molecule type" value="Genomic_DNA"/>
</dbReference>
<proteinExistence type="predicted"/>
<dbReference type="Proteomes" id="UP000184255">
    <property type="component" value="Unassembled WGS sequence"/>
</dbReference>
<evidence type="ECO:0000313" key="1">
    <source>
        <dbReference type="EMBL" id="CVL02165.1"/>
    </source>
</evidence>
<comment type="caution">
    <text evidence="1">The sequence shown here is derived from an EMBL/GenBank/DDBJ whole genome shotgun (WGS) entry which is preliminary data.</text>
</comment>
<sequence>MLPRFKPLISKQICTVLTTLYKALEKGTQADSEDDHPHPVLRERMVNLVYQSAFLGGIEGYDGVCSAAAIWAALSNRVADGILDVVLFLPRRGCILDFSLGGIRSQAG</sequence>
<dbReference type="GeneID" id="65087517"/>
<keyword evidence="2" id="KW-1185">Reference proteome</keyword>
<dbReference type="RefSeq" id="XP_041687464.1">
    <property type="nucleotide sequence ID" value="XM_041821710.1"/>
</dbReference>